<evidence type="ECO:0008006" key="4">
    <source>
        <dbReference type="Google" id="ProtNLM"/>
    </source>
</evidence>
<comment type="caution">
    <text evidence="2">The sequence shown here is derived from an EMBL/GenBank/DDBJ whole genome shotgun (WGS) entry which is preliminary data.</text>
</comment>
<keyword evidence="3" id="KW-1185">Reference proteome</keyword>
<dbReference type="Proteomes" id="UP001401887">
    <property type="component" value="Unassembled WGS sequence"/>
</dbReference>
<dbReference type="EMBL" id="BAABRP010000003">
    <property type="protein sequence ID" value="GAA5512714.1"/>
    <property type="molecule type" value="Genomic_DNA"/>
</dbReference>
<evidence type="ECO:0000256" key="1">
    <source>
        <dbReference type="SAM" id="SignalP"/>
    </source>
</evidence>
<feature type="chain" id="PRO_5046454255" description="Fimbrial biogenesis outer membrane usher protein" evidence="1">
    <location>
        <begin position="33"/>
        <end position="717"/>
    </location>
</feature>
<dbReference type="RefSeq" id="WP_345463062.1">
    <property type="nucleotide sequence ID" value="NZ_BAABRP010000003.1"/>
</dbReference>
<evidence type="ECO:0000313" key="2">
    <source>
        <dbReference type="EMBL" id="GAA5512714.1"/>
    </source>
</evidence>
<dbReference type="SUPFAM" id="SSF56935">
    <property type="entry name" value="Porins"/>
    <property type="match status" value="1"/>
</dbReference>
<gene>
    <name evidence="2" type="ORF">Dcar01_01435</name>
</gene>
<proteinExistence type="predicted"/>
<organism evidence="2 3">
    <name type="scientific">Deinococcus carri</name>
    <dbReference type="NCBI Taxonomy" id="1211323"/>
    <lineage>
        <taxon>Bacteria</taxon>
        <taxon>Thermotogati</taxon>
        <taxon>Deinococcota</taxon>
        <taxon>Deinococci</taxon>
        <taxon>Deinococcales</taxon>
        <taxon>Deinococcaceae</taxon>
        <taxon>Deinococcus</taxon>
    </lineage>
</organism>
<reference evidence="2 3" key="1">
    <citation type="submission" date="2024-02" db="EMBL/GenBank/DDBJ databases">
        <title>Deinococcus carri NBRC 110142.</title>
        <authorList>
            <person name="Ichikawa N."/>
            <person name="Katano-Makiyama Y."/>
            <person name="Hidaka K."/>
        </authorList>
    </citation>
    <scope>NUCLEOTIDE SEQUENCE [LARGE SCALE GENOMIC DNA]</scope>
    <source>
        <strain evidence="2 3">NBRC 110142</strain>
    </source>
</reference>
<protein>
    <recommendedName>
        <fullName evidence="4">Fimbrial biogenesis outer membrane usher protein</fullName>
    </recommendedName>
</protein>
<accession>A0ABP9W5U6</accession>
<sequence>MKKSRSAEAGWPGAGRCAAALAAALLLGAAGAAPPCDSEPEVVAVTVGGLARGDLPVRRVGEQIWVPAEALQSAEAAYAVARAECEGRPYVQLAPGLDLQFDPNELTLTVQAAAQLLSGGELDFGGTFGERLTSLPAFSVAGRFDVLRQAGEAPQGTVGFSLGAQVDRYRAGVDVNLSGTPQQARLSGAVSGAVLLNENWTVGGVVRLSPEGLGSGFSGLEVQGHSPEGTLVPELVLNLPLDATVTLLYEDRQIARFRAPAGRFLLRNLPFPASEGVLLAFVQDARGTRIVPLPFSRTQINLSQGAYAVNARAGVQGGQATVRASGAYGLGRGLTVQGQTQLTGSRQSASASLGGPLGPGRGRVGASLLHDEAGFSGSVDAGYAAPLGPLTYVVDLSLPTSSPLAPSVALGLSYNTLRLQTSLTGQYDFGAKQGAVWLTTDYQISPQWSVQAQLNYRDPSRYGASLGLTYRLPSGLTLGAGAGLAHLPPTADQPVGSLTGRGSVSASYGEHQLTVFGPNAWGVTYRNTGVWPLILGADVDGNLVAQGELGVTFVGGRFLRGAAQEGVSLLVRTGVPGLPVRVSGGSLQRANGRGDLFFTGLTPGANVVLQVATNLLTFETEVGDDEKPLKLGTAGVSQYDWSANFQRKRWVRILWPDGTPAAYVLVSAGERNFFTDLDGNVLIDQTLAPGTPVTVRAEDGSRSCSLTLAAGEEQRCP</sequence>
<evidence type="ECO:0000313" key="3">
    <source>
        <dbReference type="Proteomes" id="UP001401887"/>
    </source>
</evidence>
<feature type="signal peptide" evidence="1">
    <location>
        <begin position="1"/>
        <end position="32"/>
    </location>
</feature>
<name>A0ABP9W5U6_9DEIO</name>
<keyword evidence="1" id="KW-0732">Signal</keyword>